<reference evidence="5" key="2">
    <citation type="journal article" date="2023" name="IMA Fungus">
        <title>Comparative genomic study of the Penicillium genus elucidates a diverse pangenome and 15 lateral gene transfer events.</title>
        <authorList>
            <person name="Petersen C."/>
            <person name="Sorensen T."/>
            <person name="Nielsen M.R."/>
            <person name="Sondergaard T.E."/>
            <person name="Sorensen J.L."/>
            <person name="Fitzpatrick D.A."/>
            <person name="Frisvad J.C."/>
            <person name="Nielsen K.L."/>
        </authorList>
    </citation>
    <scope>NUCLEOTIDE SEQUENCE</scope>
    <source>
        <strain evidence="5">IBT 30069</strain>
    </source>
</reference>
<feature type="binding site" evidence="4">
    <location>
        <position position="113"/>
    </location>
    <ligand>
        <name>dimethylallyl diphosphate</name>
        <dbReference type="ChEBI" id="CHEBI:57623"/>
    </ligand>
</feature>
<evidence type="ECO:0000313" key="6">
    <source>
        <dbReference type="Proteomes" id="UP001149165"/>
    </source>
</evidence>
<comment type="pathway">
    <text evidence="1">Secondary metabolite biosynthesis.</text>
</comment>
<dbReference type="InterPro" id="IPR012148">
    <property type="entry name" value="ABBA_DMATS-like"/>
</dbReference>
<dbReference type="PANTHER" id="PTHR40627:SF4">
    <property type="entry name" value="PRENYLTRANSFERASE ASQH1-RELATED"/>
    <property type="match status" value="1"/>
</dbReference>
<dbReference type="OrthoDB" id="3354387at2759"/>
<dbReference type="NCBIfam" id="TIGR03429">
    <property type="entry name" value="arom_pren_DMATS"/>
    <property type="match status" value="1"/>
</dbReference>
<organism evidence="5 6">
    <name type="scientific">Penicillium angulare</name>
    <dbReference type="NCBI Taxonomy" id="116970"/>
    <lineage>
        <taxon>Eukaryota</taxon>
        <taxon>Fungi</taxon>
        <taxon>Dikarya</taxon>
        <taxon>Ascomycota</taxon>
        <taxon>Pezizomycotina</taxon>
        <taxon>Eurotiomycetes</taxon>
        <taxon>Eurotiomycetidae</taxon>
        <taxon>Eurotiales</taxon>
        <taxon>Aspergillaceae</taxon>
        <taxon>Penicillium</taxon>
    </lineage>
</organism>
<gene>
    <name evidence="5" type="ORF">N7456_011870</name>
</gene>
<evidence type="ECO:0000256" key="4">
    <source>
        <dbReference type="PIRSR" id="PIRSR000509-1"/>
    </source>
</evidence>
<dbReference type="PANTHER" id="PTHR40627">
    <property type="entry name" value="INDOLE PRENYLTRANSFERASE TDIB-RELATED"/>
    <property type="match status" value="1"/>
</dbReference>
<evidence type="ECO:0000256" key="1">
    <source>
        <dbReference type="ARBA" id="ARBA00005179"/>
    </source>
</evidence>
<dbReference type="InterPro" id="IPR033964">
    <property type="entry name" value="ABBA"/>
</dbReference>
<keyword evidence="6" id="KW-1185">Reference proteome</keyword>
<feature type="binding site" evidence="4">
    <location>
        <begin position="89"/>
        <end position="90"/>
    </location>
    <ligand>
        <name>L-tryptophan</name>
        <dbReference type="ChEBI" id="CHEBI:57912"/>
    </ligand>
</feature>
<dbReference type="GO" id="GO:0004659">
    <property type="term" value="F:prenyltransferase activity"/>
    <property type="evidence" value="ECO:0007669"/>
    <property type="project" value="TreeGrafter"/>
</dbReference>
<proteinExistence type="inferred from homology"/>
<dbReference type="SFLD" id="SFLDG01162">
    <property type="entry name" value="I"/>
    <property type="match status" value="1"/>
</dbReference>
<dbReference type="GO" id="GO:0009820">
    <property type="term" value="P:alkaloid metabolic process"/>
    <property type="evidence" value="ECO:0007669"/>
    <property type="project" value="InterPro"/>
</dbReference>
<sequence>MTNSVEISDKSSNTTSDCLWNALTRWHPSEGADSDFWGSLTGPPLAILLKEAGYSIHQQVEILQFHHHWVVPSLGSAPDSNSAAKWQTILNPNGIPLEYAWNWNTSTGKPQIRTSWEPIGSEAGTNLDPLNQSMYGEYLNRLAKVIPNTDLTWSDSLLSSLFSPDKDAYTKPGALDKPSTSVVAGMEFTHPGAFRAKGYFVSRLPGQKLPLPLSHWSKALSALNPNNKRAVLEEFLTTNSEGKGLRPYMAAVDHHAGSSGSRLKWYMKTASTSFRSVREIMTLGGRIPDLDRELDGLYDLIKKLGHLSVDHPEEKETVLPTDESMNFLGIPKTAHYFYYFDIAAYAELPVVKIYIPLQNYRKNDLDIARTIVDWMEAQGRGSYGENYLRVLQGLADGKLEECWGYHTFFSFAVKANGKVDVTSYLAPSLSLDERRSGI</sequence>
<dbReference type="PIRSF" id="PIRSF000509">
    <property type="entry name" value="Trp_DMAT"/>
    <property type="match status" value="1"/>
</dbReference>
<feature type="binding site" evidence="4">
    <location>
        <position position="262"/>
    </location>
    <ligand>
        <name>dimethylallyl diphosphate</name>
        <dbReference type="ChEBI" id="CHEBI:57623"/>
    </ligand>
</feature>
<feature type="binding site" evidence="4">
    <location>
        <position position="197"/>
    </location>
    <ligand>
        <name>dimethylallyl diphosphate</name>
        <dbReference type="ChEBI" id="CHEBI:57623"/>
    </ligand>
</feature>
<dbReference type="Pfam" id="PF11991">
    <property type="entry name" value="Trp_DMAT"/>
    <property type="match status" value="1"/>
</dbReference>
<evidence type="ECO:0000256" key="3">
    <source>
        <dbReference type="ARBA" id="ARBA00022679"/>
    </source>
</evidence>
<name>A0A9W9EUQ1_9EURO</name>
<accession>A0A9W9EUQ1</accession>
<evidence type="ECO:0000256" key="2">
    <source>
        <dbReference type="ARBA" id="ARBA00010209"/>
    </source>
</evidence>
<feature type="binding site" evidence="4">
    <location>
        <position position="98"/>
    </location>
    <ligand>
        <name>L-tryptophan</name>
        <dbReference type="ChEBI" id="CHEBI:57912"/>
    </ligand>
</feature>
<feature type="binding site" evidence="4">
    <location>
        <position position="199"/>
    </location>
    <ligand>
        <name>dimethylallyl diphosphate</name>
        <dbReference type="ChEBI" id="CHEBI:57623"/>
    </ligand>
</feature>
<dbReference type="CDD" id="cd13929">
    <property type="entry name" value="PT-DMATS_CymD"/>
    <property type="match status" value="1"/>
</dbReference>
<feature type="binding site" evidence="4">
    <location>
        <position position="264"/>
    </location>
    <ligand>
        <name>dimethylallyl diphosphate</name>
        <dbReference type="ChEBI" id="CHEBI:57623"/>
    </ligand>
</feature>
<protein>
    <submittedName>
        <fullName evidence="5">Uncharacterized protein</fullName>
    </submittedName>
</protein>
<dbReference type="InterPro" id="IPR017795">
    <property type="entry name" value="ABBA_NscD-like"/>
</dbReference>
<reference evidence="5" key="1">
    <citation type="submission" date="2022-11" db="EMBL/GenBank/DDBJ databases">
        <authorList>
            <person name="Petersen C."/>
        </authorList>
    </citation>
    <scope>NUCLEOTIDE SEQUENCE</scope>
    <source>
        <strain evidence="5">IBT 30069</strain>
    </source>
</reference>
<evidence type="ECO:0000313" key="5">
    <source>
        <dbReference type="EMBL" id="KAJ5088254.1"/>
    </source>
</evidence>
<comment type="caution">
    <text evidence="5">The sequence shown here is derived from an EMBL/GenBank/DDBJ whole genome shotgun (WGS) entry which is preliminary data.</text>
</comment>
<dbReference type="Proteomes" id="UP001149165">
    <property type="component" value="Unassembled WGS sequence"/>
</dbReference>
<dbReference type="SFLD" id="SFLDS00036">
    <property type="entry name" value="Aromatic_Prenyltransferase"/>
    <property type="match status" value="1"/>
</dbReference>
<dbReference type="AlphaFoldDB" id="A0A9W9EUQ1"/>
<keyword evidence="3" id="KW-0808">Transferase</keyword>
<dbReference type="EMBL" id="JAPQKH010000007">
    <property type="protein sequence ID" value="KAJ5088254.1"/>
    <property type="molecule type" value="Genomic_DNA"/>
</dbReference>
<feature type="binding site" evidence="4">
    <location>
        <position position="354"/>
    </location>
    <ligand>
        <name>dimethylallyl diphosphate</name>
        <dbReference type="ChEBI" id="CHEBI:57623"/>
    </ligand>
</feature>
<comment type="similarity">
    <text evidence="2">Belongs to the tryptophan dimethylallyltransferase family.</text>
</comment>
<feature type="binding site" evidence="4">
    <location>
        <position position="266"/>
    </location>
    <ligand>
        <name>dimethylallyl diphosphate</name>
        <dbReference type="ChEBI" id="CHEBI:57623"/>
    </ligand>
</feature>